<dbReference type="Pfam" id="PF00156">
    <property type="entry name" value="Pribosyltran"/>
    <property type="match status" value="1"/>
</dbReference>
<evidence type="ECO:0000256" key="3">
    <source>
        <dbReference type="ARBA" id="ARBA00004496"/>
    </source>
</evidence>
<dbReference type="EC" id="2.4.2.7" evidence="7 12"/>
<evidence type="ECO:0000256" key="5">
    <source>
        <dbReference type="ARBA" id="ARBA00008391"/>
    </source>
</evidence>
<dbReference type="InterPro" id="IPR050054">
    <property type="entry name" value="UPRTase/APRTase"/>
</dbReference>
<dbReference type="GO" id="GO:0044209">
    <property type="term" value="P:AMP salvage"/>
    <property type="evidence" value="ECO:0007669"/>
    <property type="project" value="UniProtKB-UniRule"/>
</dbReference>
<evidence type="ECO:0000259" key="13">
    <source>
        <dbReference type="Pfam" id="PF00156"/>
    </source>
</evidence>
<dbReference type="GO" id="GO:0006168">
    <property type="term" value="P:adenine salvage"/>
    <property type="evidence" value="ECO:0007669"/>
    <property type="project" value="InterPro"/>
</dbReference>
<evidence type="ECO:0000256" key="1">
    <source>
        <dbReference type="ARBA" id="ARBA00000868"/>
    </source>
</evidence>
<dbReference type="SUPFAM" id="SSF53271">
    <property type="entry name" value="PRTase-like"/>
    <property type="match status" value="1"/>
</dbReference>
<dbReference type="GO" id="GO:0002055">
    <property type="term" value="F:adenine binding"/>
    <property type="evidence" value="ECO:0007669"/>
    <property type="project" value="TreeGrafter"/>
</dbReference>
<evidence type="ECO:0000313" key="15">
    <source>
        <dbReference type="Proteomes" id="UP001199296"/>
    </source>
</evidence>
<sequence length="170" mass="19093">MNLKAKIRNIPDFPKKGILFKDITPLLKDSEALKEAIVKLADFFRDYEIDYVVGIEARGFLVGTPLAIELDRGFIPIRKPGKLPHEVLKKEYELEYGKNVLEIHKDAINEGDKILIIDDLLATGGTTYAASKMVEELGGEVVACGFLLELDFLNGREILKDYEVQSLLID</sequence>
<name>A0AAW4X0N6_9FIRM</name>
<comment type="subunit">
    <text evidence="6 12">Homodimer.</text>
</comment>
<dbReference type="FunFam" id="3.40.50.2020:FF:000004">
    <property type="entry name" value="Adenine phosphoribosyltransferase"/>
    <property type="match status" value="1"/>
</dbReference>
<dbReference type="NCBIfam" id="TIGR01090">
    <property type="entry name" value="apt"/>
    <property type="match status" value="1"/>
</dbReference>
<dbReference type="InterPro" id="IPR029057">
    <property type="entry name" value="PRTase-like"/>
</dbReference>
<keyword evidence="10 12" id="KW-0808">Transferase</keyword>
<accession>A0AAW4X0N6</accession>
<dbReference type="NCBIfam" id="NF002636">
    <property type="entry name" value="PRK02304.1-5"/>
    <property type="match status" value="1"/>
</dbReference>
<dbReference type="InterPro" id="IPR000836">
    <property type="entry name" value="PRTase_dom"/>
</dbReference>
<dbReference type="Proteomes" id="UP001199296">
    <property type="component" value="Unassembled WGS sequence"/>
</dbReference>
<dbReference type="GO" id="GO:0016208">
    <property type="term" value="F:AMP binding"/>
    <property type="evidence" value="ECO:0007669"/>
    <property type="project" value="TreeGrafter"/>
</dbReference>
<keyword evidence="11 12" id="KW-0660">Purine salvage</keyword>
<dbReference type="NCBIfam" id="NF002633">
    <property type="entry name" value="PRK02304.1-2"/>
    <property type="match status" value="1"/>
</dbReference>
<comment type="caution">
    <text evidence="14">The sequence shown here is derived from an EMBL/GenBank/DDBJ whole genome shotgun (WGS) entry which is preliminary data.</text>
</comment>
<evidence type="ECO:0000256" key="10">
    <source>
        <dbReference type="ARBA" id="ARBA00022679"/>
    </source>
</evidence>
<proteinExistence type="inferred from homology"/>
<comment type="subcellular location">
    <subcellularLocation>
        <location evidence="3 12">Cytoplasm</location>
    </subcellularLocation>
</comment>
<dbReference type="CDD" id="cd06223">
    <property type="entry name" value="PRTases_typeI"/>
    <property type="match status" value="1"/>
</dbReference>
<comment type="function">
    <text evidence="2 12">Catalyzes a salvage reaction resulting in the formation of AMP, that is energically less costly than de novo synthesis.</text>
</comment>
<evidence type="ECO:0000256" key="2">
    <source>
        <dbReference type="ARBA" id="ARBA00003968"/>
    </source>
</evidence>
<dbReference type="AlphaFoldDB" id="A0AAW4X0N6"/>
<evidence type="ECO:0000256" key="12">
    <source>
        <dbReference type="HAMAP-Rule" id="MF_00004"/>
    </source>
</evidence>
<dbReference type="GO" id="GO:0005737">
    <property type="term" value="C:cytoplasm"/>
    <property type="evidence" value="ECO:0007669"/>
    <property type="project" value="UniProtKB-SubCell"/>
</dbReference>
<dbReference type="InterPro" id="IPR005764">
    <property type="entry name" value="Ade_phspho_trans"/>
</dbReference>
<gene>
    <name evidence="12" type="primary">apt</name>
    <name evidence="14" type="ORF">LJ207_08495</name>
</gene>
<dbReference type="NCBIfam" id="NF002634">
    <property type="entry name" value="PRK02304.1-3"/>
    <property type="match status" value="1"/>
</dbReference>
<comment type="catalytic activity">
    <reaction evidence="1 12">
        <text>AMP + diphosphate = 5-phospho-alpha-D-ribose 1-diphosphate + adenine</text>
        <dbReference type="Rhea" id="RHEA:16609"/>
        <dbReference type="ChEBI" id="CHEBI:16708"/>
        <dbReference type="ChEBI" id="CHEBI:33019"/>
        <dbReference type="ChEBI" id="CHEBI:58017"/>
        <dbReference type="ChEBI" id="CHEBI:456215"/>
        <dbReference type="EC" id="2.4.2.7"/>
    </reaction>
</comment>
<evidence type="ECO:0000256" key="4">
    <source>
        <dbReference type="ARBA" id="ARBA00004659"/>
    </source>
</evidence>
<evidence type="ECO:0000256" key="7">
    <source>
        <dbReference type="ARBA" id="ARBA00011893"/>
    </source>
</evidence>
<dbReference type="RefSeq" id="WP_229346032.1">
    <property type="nucleotide sequence ID" value="NZ_JAJFAT010000011.1"/>
</dbReference>
<dbReference type="PANTHER" id="PTHR32315:SF3">
    <property type="entry name" value="ADENINE PHOSPHORIBOSYLTRANSFERASE"/>
    <property type="match status" value="1"/>
</dbReference>
<reference evidence="14 15" key="1">
    <citation type="submission" date="2021-10" db="EMBL/GenBank/DDBJ databases">
        <authorList>
            <person name="Grouzdev D.S."/>
            <person name="Pantiukh K.S."/>
            <person name="Krutkina M.S."/>
        </authorList>
    </citation>
    <scope>NUCLEOTIDE SEQUENCE [LARGE SCALE GENOMIC DNA]</scope>
    <source>
        <strain evidence="14 15">Z-7514</strain>
    </source>
</reference>
<evidence type="ECO:0000256" key="6">
    <source>
        <dbReference type="ARBA" id="ARBA00011738"/>
    </source>
</evidence>
<dbReference type="PANTHER" id="PTHR32315">
    <property type="entry name" value="ADENINE PHOSPHORIBOSYLTRANSFERASE"/>
    <property type="match status" value="1"/>
</dbReference>
<comment type="pathway">
    <text evidence="4 12">Purine metabolism; AMP biosynthesis via salvage pathway; AMP from adenine: step 1/1.</text>
</comment>
<keyword evidence="9 12" id="KW-0328">Glycosyltransferase</keyword>
<protein>
    <recommendedName>
        <fullName evidence="7 12">Adenine phosphoribosyltransferase</fullName>
        <shortName evidence="12">APRT</shortName>
        <ecNumber evidence="7 12">2.4.2.7</ecNumber>
    </recommendedName>
</protein>
<evidence type="ECO:0000256" key="8">
    <source>
        <dbReference type="ARBA" id="ARBA00022490"/>
    </source>
</evidence>
<keyword evidence="8 12" id="KW-0963">Cytoplasm</keyword>
<organism evidence="14 15">
    <name type="scientific">Halanaerobium polyolivorans</name>
    <dbReference type="NCBI Taxonomy" id="2886943"/>
    <lineage>
        <taxon>Bacteria</taxon>
        <taxon>Bacillati</taxon>
        <taxon>Bacillota</taxon>
        <taxon>Clostridia</taxon>
        <taxon>Halanaerobiales</taxon>
        <taxon>Halanaerobiaceae</taxon>
        <taxon>Halanaerobium</taxon>
    </lineage>
</organism>
<dbReference type="EMBL" id="JAJFAT010000011">
    <property type="protein sequence ID" value="MCC3145360.1"/>
    <property type="molecule type" value="Genomic_DNA"/>
</dbReference>
<dbReference type="GO" id="GO:0003999">
    <property type="term" value="F:adenine phosphoribosyltransferase activity"/>
    <property type="evidence" value="ECO:0007669"/>
    <property type="project" value="UniProtKB-UniRule"/>
</dbReference>
<evidence type="ECO:0000313" key="14">
    <source>
        <dbReference type="EMBL" id="MCC3145360.1"/>
    </source>
</evidence>
<dbReference type="HAMAP" id="MF_00004">
    <property type="entry name" value="Aden_phosphoribosyltr"/>
    <property type="match status" value="1"/>
</dbReference>
<dbReference type="GO" id="GO:0006166">
    <property type="term" value="P:purine ribonucleoside salvage"/>
    <property type="evidence" value="ECO:0007669"/>
    <property type="project" value="UniProtKB-UniRule"/>
</dbReference>
<evidence type="ECO:0000256" key="9">
    <source>
        <dbReference type="ARBA" id="ARBA00022676"/>
    </source>
</evidence>
<comment type="similarity">
    <text evidence="5 12">Belongs to the purine/pyrimidine phosphoribosyltransferase family.</text>
</comment>
<feature type="domain" description="Phosphoribosyltransferase" evidence="13">
    <location>
        <begin position="29"/>
        <end position="148"/>
    </location>
</feature>
<keyword evidence="15" id="KW-1185">Reference proteome</keyword>
<dbReference type="Gene3D" id="3.40.50.2020">
    <property type="match status" value="1"/>
</dbReference>
<evidence type="ECO:0000256" key="11">
    <source>
        <dbReference type="ARBA" id="ARBA00022726"/>
    </source>
</evidence>